<dbReference type="GO" id="GO:0005739">
    <property type="term" value="C:mitochondrion"/>
    <property type="evidence" value="ECO:0000318"/>
    <property type="project" value="GO_Central"/>
</dbReference>
<evidence type="ECO:0000256" key="7">
    <source>
        <dbReference type="ARBA" id="ARBA00023146"/>
    </source>
</evidence>
<keyword evidence="5" id="KW-0067">ATP-binding</keyword>
<dbReference type="OrthoDB" id="360585at2759"/>
<sequence length="470" mass="52994">MFKNHLVFKTVPHLIRRNILNKNFSSISQILDKSGVGDVITVKGWIKSLRDQKEHVFFDVSDGSTAKKLQILLPKKSKPEDLSTGASVVVSGPLTLSPKGQLELTANSIEVCGKCVVSEGYPFAPRKQYAAEYIRQYLHFRPRTHKFGALLRLRNAATLAIYNHFNSEGFVNVHTPVLTSNDCEGAGEVFKVVPDNKKLIKSMAKESQAEDEVYFNQKSFLTVSGQLHLEAVAHGLSKVYTFGPTFRAENSKSRLHLSEFYMLEGEIAFVEKLDGLMTCIEQLIKQVTKKLVNDSIEDIEKCQEKKVSFDWLDKSFPVVTYKEAVTILSQNKDKFSENFDSKDGFGKEHEMFLVEYFGKVPTFVIDWPKDMKPFYMKDNGDGTVAALDLLGPNVGEVVGGSLRENNYEKLLEKIPNSNGHLDWYLDLRKFGSVPTGGFGLGFERYLQLILGISNIKDTIPFPRWPHNCSL</sequence>
<dbReference type="InterPro" id="IPR002312">
    <property type="entry name" value="Asp/Asn-tRNA-synth_IIb"/>
</dbReference>
<dbReference type="OMA" id="PEMAFYD"/>
<protein>
    <recommendedName>
        <fullName evidence="2">asparagine--tRNA ligase</fullName>
        <ecNumber evidence="2">6.1.1.22</ecNumber>
    </recommendedName>
</protein>
<dbReference type="STRING" id="7070.D2A0S8"/>
<evidence type="ECO:0000256" key="6">
    <source>
        <dbReference type="ARBA" id="ARBA00022917"/>
    </source>
</evidence>
<evidence type="ECO:0000256" key="2">
    <source>
        <dbReference type="ARBA" id="ARBA00012816"/>
    </source>
</evidence>
<dbReference type="FunCoup" id="D2A0S8">
    <property type="interactions" value="989"/>
</dbReference>
<reference evidence="9 10" key="1">
    <citation type="journal article" date="2008" name="Nature">
        <title>The genome of the model beetle and pest Tribolium castaneum.</title>
        <authorList>
            <consortium name="Tribolium Genome Sequencing Consortium"/>
            <person name="Richards S."/>
            <person name="Gibbs R.A."/>
            <person name="Weinstock G.M."/>
            <person name="Brown S.J."/>
            <person name="Denell R."/>
            <person name="Beeman R.W."/>
            <person name="Gibbs R."/>
            <person name="Beeman R.W."/>
            <person name="Brown S.J."/>
            <person name="Bucher G."/>
            <person name="Friedrich M."/>
            <person name="Grimmelikhuijzen C.J."/>
            <person name="Klingler M."/>
            <person name="Lorenzen M."/>
            <person name="Richards S."/>
            <person name="Roth S."/>
            <person name="Schroder R."/>
            <person name="Tautz D."/>
            <person name="Zdobnov E.M."/>
            <person name="Muzny D."/>
            <person name="Gibbs R.A."/>
            <person name="Weinstock G.M."/>
            <person name="Attaway T."/>
            <person name="Bell S."/>
            <person name="Buhay C.J."/>
            <person name="Chandrabose M.N."/>
            <person name="Chavez D."/>
            <person name="Clerk-Blankenburg K.P."/>
            <person name="Cree A."/>
            <person name="Dao M."/>
            <person name="Davis C."/>
            <person name="Chacko J."/>
            <person name="Dinh H."/>
            <person name="Dugan-Rocha S."/>
            <person name="Fowler G."/>
            <person name="Garner T.T."/>
            <person name="Garnes J."/>
            <person name="Gnirke A."/>
            <person name="Hawes A."/>
            <person name="Hernandez J."/>
            <person name="Hines S."/>
            <person name="Holder M."/>
            <person name="Hume J."/>
            <person name="Jhangiani S.N."/>
            <person name="Joshi V."/>
            <person name="Khan Z.M."/>
            <person name="Jackson L."/>
            <person name="Kovar C."/>
            <person name="Kowis A."/>
            <person name="Lee S."/>
            <person name="Lewis L.R."/>
            <person name="Margolis J."/>
            <person name="Morgan M."/>
            <person name="Nazareth L.V."/>
            <person name="Nguyen N."/>
            <person name="Okwuonu G."/>
            <person name="Parker D."/>
            <person name="Richards S."/>
            <person name="Ruiz S.J."/>
            <person name="Santibanez J."/>
            <person name="Savard J."/>
            <person name="Scherer S.E."/>
            <person name="Schneider B."/>
            <person name="Sodergren E."/>
            <person name="Tautz D."/>
            <person name="Vattahil S."/>
            <person name="Villasana D."/>
            <person name="White C.S."/>
            <person name="Wright R."/>
            <person name="Park Y."/>
            <person name="Beeman R.W."/>
            <person name="Lord J."/>
            <person name="Oppert B."/>
            <person name="Lorenzen M."/>
            <person name="Brown S."/>
            <person name="Wang L."/>
            <person name="Savard J."/>
            <person name="Tautz D."/>
            <person name="Richards S."/>
            <person name="Weinstock G."/>
            <person name="Gibbs R.A."/>
            <person name="Liu Y."/>
            <person name="Worley K."/>
            <person name="Weinstock G."/>
            <person name="Elsik C.G."/>
            <person name="Reese J.T."/>
            <person name="Elhaik E."/>
            <person name="Landan G."/>
            <person name="Graur D."/>
            <person name="Arensburger P."/>
            <person name="Atkinson P."/>
            <person name="Beeman R.W."/>
            <person name="Beidler J."/>
            <person name="Brown S.J."/>
            <person name="Demuth J.P."/>
            <person name="Drury D.W."/>
            <person name="Du Y.Z."/>
            <person name="Fujiwara H."/>
            <person name="Lorenzen M."/>
            <person name="Maselli V."/>
            <person name="Osanai M."/>
            <person name="Park Y."/>
            <person name="Robertson H.M."/>
            <person name="Tu Z."/>
            <person name="Wang J.J."/>
            <person name="Wang S."/>
            <person name="Richards S."/>
            <person name="Song H."/>
            <person name="Zhang L."/>
            <person name="Sodergren E."/>
            <person name="Werner D."/>
            <person name="Stanke M."/>
            <person name="Morgenstern B."/>
            <person name="Solovyev V."/>
            <person name="Kosarev P."/>
            <person name="Brown G."/>
            <person name="Chen H.C."/>
            <person name="Ermolaeva O."/>
            <person name="Hlavina W."/>
            <person name="Kapustin Y."/>
            <person name="Kiryutin B."/>
            <person name="Kitts P."/>
            <person name="Maglott D."/>
            <person name="Pruitt K."/>
            <person name="Sapojnikov V."/>
            <person name="Souvorov A."/>
            <person name="Mackey A.J."/>
            <person name="Waterhouse R.M."/>
            <person name="Wyder S."/>
            <person name="Zdobnov E.M."/>
            <person name="Zdobnov E.M."/>
            <person name="Wyder S."/>
            <person name="Kriventseva E.V."/>
            <person name="Kadowaki T."/>
            <person name="Bork P."/>
            <person name="Aranda M."/>
            <person name="Bao R."/>
            <person name="Beermann A."/>
            <person name="Berns N."/>
            <person name="Bolognesi R."/>
            <person name="Bonneton F."/>
            <person name="Bopp D."/>
            <person name="Brown S.J."/>
            <person name="Bucher G."/>
            <person name="Butts T."/>
            <person name="Chaumot A."/>
            <person name="Denell R.E."/>
            <person name="Ferrier D.E."/>
            <person name="Friedrich M."/>
            <person name="Gordon C.M."/>
            <person name="Jindra M."/>
            <person name="Klingler M."/>
            <person name="Lan Q."/>
            <person name="Lattorff H.M."/>
            <person name="Laudet V."/>
            <person name="von Levetsow C."/>
            <person name="Liu Z."/>
            <person name="Lutz R."/>
            <person name="Lynch J.A."/>
            <person name="da Fonseca R.N."/>
            <person name="Posnien N."/>
            <person name="Reuter R."/>
            <person name="Roth S."/>
            <person name="Savard J."/>
            <person name="Schinko J.B."/>
            <person name="Schmitt C."/>
            <person name="Schoppmeier M."/>
            <person name="Schroder R."/>
            <person name="Shippy T.D."/>
            <person name="Simonnet F."/>
            <person name="Marques-Souza H."/>
            <person name="Tautz D."/>
            <person name="Tomoyasu Y."/>
            <person name="Trauner J."/>
            <person name="Van der Zee M."/>
            <person name="Vervoort M."/>
            <person name="Wittkopp N."/>
            <person name="Wimmer E.A."/>
            <person name="Yang X."/>
            <person name="Jones A.K."/>
            <person name="Sattelle D.B."/>
            <person name="Ebert P.R."/>
            <person name="Nelson D."/>
            <person name="Scott J.G."/>
            <person name="Beeman R.W."/>
            <person name="Muthukrishnan S."/>
            <person name="Kramer K.J."/>
            <person name="Arakane Y."/>
            <person name="Beeman R.W."/>
            <person name="Zhu Q."/>
            <person name="Hogenkamp D."/>
            <person name="Dixit R."/>
            <person name="Oppert B."/>
            <person name="Jiang H."/>
            <person name="Zou Z."/>
            <person name="Marshall J."/>
            <person name="Elpidina E."/>
            <person name="Vinokurov K."/>
            <person name="Oppert C."/>
            <person name="Zou Z."/>
            <person name="Evans J."/>
            <person name="Lu Z."/>
            <person name="Zhao P."/>
            <person name="Sumathipala N."/>
            <person name="Altincicek B."/>
            <person name="Vilcinskas A."/>
            <person name="Williams M."/>
            <person name="Hultmark D."/>
            <person name="Hetru C."/>
            <person name="Jiang H."/>
            <person name="Grimmelikhuijzen C.J."/>
            <person name="Hauser F."/>
            <person name="Cazzamali G."/>
            <person name="Williamson M."/>
            <person name="Park Y."/>
            <person name="Li B."/>
            <person name="Tanaka Y."/>
            <person name="Predel R."/>
            <person name="Neupert S."/>
            <person name="Schachtner J."/>
            <person name="Verleyen P."/>
            <person name="Raible F."/>
            <person name="Bork P."/>
            <person name="Friedrich M."/>
            <person name="Walden K.K."/>
            <person name="Robertson H.M."/>
            <person name="Angeli S."/>
            <person name="Foret S."/>
            <person name="Bucher G."/>
            <person name="Schuetz S."/>
            <person name="Maleszka R."/>
            <person name="Wimmer E.A."/>
            <person name="Beeman R.W."/>
            <person name="Lorenzen M."/>
            <person name="Tomoyasu Y."/>
            <person name="Miller S.C."/>
            <person name="Grossmann D."/>
            <person name="Bucher G."/>
        </authorList>
    </citation>
    <scope>NUCLEOTIDE SEQUENCE [LARGE SCALE GENOMIC DNA]</scope>
    <source>
        <strain evidence="9 10">Georgia GA2</strain>
    </source>
</reference>
<evidence type="ECO:0000256" key="5">
    <source>
        <dbReference type="ARBA" id="ARBA00022840"/>
    </source>
</evidence>
<dbReference type="KEGG" id="tca:659515"/>
<reference evidence="9 10" key="2">
    <citation type="journal article" date="2010" name="Nucleic Acids Res.">
        <title>BeetleBase in 2010: revisions to provide comprehensive genomic information for Tribolium castaneum.</title>
        <authorList>
            <person name="Kim H.S."/>
            <person name="Murphy T."/>
            <person name="Xia J."/>
            <person name="Caragea D."/>
            <person name="Park Y."/>
            <person name="Beeman R.W."/>
            <person name="Lorenzen M.D."/>
            <person name="Butcher S."/>
            <person name="Manak J.R."/>
            <person name="Brown S.J."/>
        </authorList>
    </citation>
    <scope>GENOME REANNOTATION</scope>
    <source>
        <strain evidence="9 10">Georgia GA2</strain>
    </source>
</reference>
<dbReference type="SUPFAM" id="SSF55681">
    <property type="entry name" value="Class II aaRS and biotin synthetases"/>
    <property type="match status" value="1"/>
</dbReference>
<evidence type="ECO:0000256" key="4">
    <source>
        <dbReference type="ARBA" id="ARBA00022741"/>
    </source>
</evidence>
<dbReference type="Proteomes" id="UP000007266">
    <property type="component" value="Linkage group 4"/>
</dbReference>
<dbReference type="InterPro" id="IPR012340">
    <property type="entry name" value="NA-bd_OB-fold"/>
</dbReference>
<accession>D2A0S8</accession>
<evidence type="ECO:0000256" key="3">
    <source>
        <dbReference type="ARBA" id="ARBA00022598"/>
    </source>
</evidence>
<dbReference type="EC" id="6.1.1.22" evidence="2"/>
<dbReference type="PROSITE" id="PS50862">
    <property type="entry name" value="AA_TRNA_LIGASE_II"/>
    <property type="match status" value="1"/>
</dbReference>
<dbReference type="InterPro" id="IPR045864">
    <property type="entry name" value="aa-tRNA-synth_II/BPL/LPL"/>
</dbReference>
<dbReference type="EMBL" id="KQ971338">
    <property type="protein sequence ID" value="EFA01641.1"/>
    <property type="molecule type" value="Genomic_DNA"/>
</dbReference>
<dbReference type="Gene3D" id="2.40.50.140">
    <property type="entry name" value="Nucleic acid-binding proteins"/>
    <property type="match status" value="1"/>
</dbReference>
<keyword evidence="10" id="KW-1185">Reference proteome</keyword>
<dbReference type="eggNOG" id="KOG0554">
    <property type="taxonomic scope" value="Eukaryota"/>
</dbReference>
<dbReference type="AlphaFoldDB" id="D2A0S8"/>
<comment type="similarity">
    <text evidence="1">Belongs to the class-II aminoacyl-tRNA synthetase family.</text>
</comment>
<dbReference type="PANTHER" id="PTHR22594">
    <property type="entry name" value="ASPARTYL/LYSYL-TRNA SYNTHETASE"/>
    <property type="match status" value="1"/>
</dbReference>
<dbReference type="InterPro" id="IPR004365">
    <property type="entry name" value="NA-bd_OB_tRNA"/>
</dbReference>
<dbReference type="Gene3D" id="3.30.930.10">
    <property type="entry name" value="Bira Bifunctional Protein, Domain 2"/>
    <property type="match status" value="1"/>
</dbReference>
<dbReference type="InterPro" id="IPR004364">
    <property type="entry name" value="Aa-tRNA-synt_II"/>
</dbReference>
<keyword evidence="7" id="KW-0030">Aminoacyl-tRNA synthetase</keyword>
<dbReference type="PANTHER" id="PTHR22594:SF34">
    <property type="entry name" value="ASPARAGINE--TRNA LIGASE, MITOCHONDRIAL-RELATED"/>
    <property type="match status" value="1"/>
</dbReference>
<dbReference type="GO" id="GO:0003676">
    <property type="term" value="F:nucleic acid binding"/>
    <property type="evidence" value="ECO:0007669"/>
    <property type="project" value="InterPro"/>
</dbReference>
<dbReference type="GO" id="GO:0006421">
    <property type="term" value="P:asparaginyl-tRNA aminoacylation"/>
    <property type="evidence" value="ECO:0000318"/>
    <property type="project" value="GO_Central"/>
</dbReference>
<dbReference type="NCBIfam" id="NF003037">
    <property type="entry name" value="PRK03932.1"/>
    <property type="match status" value="1"/>
</dbReference>
<dbReference type="HOGENOM" id="CLU_004553_2_0_1"/>
<dbReference type="CDD" id="cd00776">
    <property type="entry name" value="AsxRS_core"/>
    <property type="match status" value="1"/>
</dbReference>
<dbReference type="Pfam" id="PF01336">
    <property type="entry name" value="tRNA_anti-codon"/>
    <property type="match status" value="1"/>
</dbReference>
<dbReference type="InterPro" id="IPR004522">
    <property type="entry name" value="Asn-tRNA-ligase"/>
</dbReference>
<dbReference type="GO" id="GO:0005524">
    <property type="term" value="F:ATP binding"/>
    <property type="evidence" value="ECO:0007669"/>
    <property type="project" value="UniProtKB-KW"/>
</dbReference>
<dbReference type="PRINTS" id="PR01042">
    <property type="entry name" value="TRNASYNTHASP"/>
</dbReference>
<evidence type="ECO:0000313" key="10">
    <source>
        <dbReference type="Proteomes" id="UP000007266"/>
    </source>
</evidence>
<dbReference type="GO" id="GO:0004816">
    <property type="term" value="F:asparagine-tRNA ligase activity"/>
    <property type="evidence" value="ECO:0000318"/>
    <property type="project" value="GO_Central"/>
</dbReference>
<proteinExistence type="inferred from homology"/>
<dbReference type="InParanoid" id="D2A0S8"/>
<keyword evidence="6" id="KW-0648">Protein biosynthesis</keyword>
<organism evidence="9 10">
    <name type="scientific">Tribolium castaneum</name>
    <name type="common">Red flour beetle</name>
    <dbReference type="NCBI Taxonomy" id="7070"/>
    <lineage>
        <taxon>Eukaryota</taxon>
        <taxon>Metazoa</taxon>
        <taxon>Ecdysozoa</taxon>
        <taxon>Arthropoda</taxon>
        <taxon>Hexapoda</taxon>
        <taxon>Insecta</taxon>
        <taxon>Pterygota</taxon>
        <taxon>Neoptera</taxon>
        <taxon>Endopterygota</taxon>
        <taxon>Coleoptera</taxon>
        <taxon>Polyphaga</taxon>
        <taxon>Cucujiformia</taxon>
        <taxon>Tenebrionidae</taxon>
        <taxon>Tenebrionidae incertae sedis</taxon>
        <taxon>Tribolium</taxon>
    </lineage>
</organism>
<keyword evidence="3 9" id="KW-0436">Ligase</keyword>
<evidence type="ECO:0000259" key="8">
    <source>
        <dbReference type="PROSITE" id="PS50862"/>
    </source>
</evidence>
<dbReference type="CDD" id="cd04318">
    <property type="entry name" value="EcAsnRS_like_N"/>
    <property type="match status" value="1"/>
</dbReference>
<dbReference type="PhylomeDB" id="D2A0S8"/>
<evidence type="ECO:0000256" key="1">
    <source>
        <dbReference type="ARBA" id="ARBA00008226"/>
    </source>
</evidence>
<feature type="domain" description="Aminoacyl-transfer RNA synthetases class-II family profile" evidence="8">
    <location>
        <begin position="151"/>
        <end position="460"/>
    </location>
</feature>
<gene>
    <name evidence="9" type="primary">AUGUSTUS-3.0.2_07211</name>
    <name evidence="9" type="ORF">TcasGA2_TC007211</name>
</gene>
<dbReference type="NCBIfam" id="TIGR00457">
    <property type="entry name" value="asnS"/>
    <property type="match status" value="1"/>
</dbReference>
<name>D2A0S8_TRICA</name>
<dbReference type="SUPFAM" id="SSF50249">
    <property type="entry name" value="Nucleic acid-binding proteins"/>
    <property type="match status" value="1"/>
</dbReference>
<dbReference type="FunFam" id="3.30.930.10:FF:000016">
    <property type="entry name" value="Asparagine--tRNA ligase"/>
    <property type="match status" value="1"/>
</dbReference>
<dbReference type="Pfam" id="PF00152">
    <property type="entry name" value="tRNA-synt_2"/>
    <property type="match status" value="1"/>
</dbReference>
<evidence type="ECO:0000313" key="9">
    <source>
        <dbReference type="EMBL" id="EFA01641.1"/>
    </source>
</evidence>
<keyword evidence="4" id="KW-0547">Nucleotide-binding</keyword>
<dbReference type="InterPro" id="IPR006195">
    <property type="entry name" value="aa-tRNA-synth_II"/>
</dbReference>